<dbReference type="EMBL" id="JPVO01000046">
    <property type="protein sequence ID" value="KGR76252.1"/>
    <property type="molecule type" value="Genomic_DNA"/>
</dbReference>
<dbReference type="AlphaFoldDB" id="A0A0A3IN43"/>
<sequence length="213" mass="24048">MEIKVHDIVRFEAMSDIENTIDQPGWVKDAPTAKNFGVVRRMPITDKIVPIGLRGNKREQRYGAFIHERNIIQVISPISLVGRVERLADRLYFPALLSIKEEFKKYKLAWGPTGSVGFEIATSIQATTPSSDIDICLYLNEIETELLVKLGNFLDGLDRRIDVQVELPSIGAFLLNDYLKYNKTGFIVRTKFGPHLSTIENNRIKLGVSSEIG</sequence>
<protein>
    <recommendedName>
        <fullName evidence="5">Phosphoribosyl-dephospho-CoA transferase</fullName>
    </recommendedName>
</protein>
<accession>A0A0A3IN43</accession>
<reference evidence="3 4" key="1">
    <citation type="submission" date="2014-02" db="EMBL/GenBank/DDBJ databases">
        <title>Draft genome sequence of Lysinibacillus sinduriensis JCM 15800.</title>
        <authorList>
            <person name="Zhang F."/>
            <person name="Wang G."/>
            <person name="Zhang L."/>
        </authorList>
    </citation>
    <scope>NUCLEOTIDE SEQUENCE [LARGE SCALE GENOMIC DNA]</scope>
    <source>
        <strain evidence="3 4">JCM 15800</strain>
    </source>
</reference>
<dbReference type="InterPro" id="IPR049180">
    <property type="entry name" value="MdcG_C"/>
</dbReference>
<evidence type="ECO:0000259" key="2">
    <source>
        <dbReference type="Pfam" id="PF20866"/>
    </source>
</evidence>
<evidence type="ECO:0000313" key="4">
    <source>
        <dbReference type="Proteomes" id="UP000030408"/>
    </source>
</evidence>
<dbReference type="Proteomes" id="UP000030408">
    <property type="component" value="Unassembled WGS sequence"/>
</dbReference>
<name>A0A0A3IN43_9BACL</name>
<keyword evidence="4" id="KW-1185">Reference proteome</keyword>
<dbReference type="Pfam" id="PF20866">
    <property type="entry name" value="MdcG_N"/>
    <property type="match status" value="1"/>
</dbReference>
<dbReference type="OrthoDB" id="1275217at2"/>
<evidence type="ECO:0000313" key="3">
    <source>
        <dbReference type="EMBL" id="KGR76252.1"/>
    </source>
</evidence>
<evidence type="ECO:0000259" key="1">
    <source>
        <dbReference type="Pfam" id="PF10620"/>
    </source>
</evidence>
<feature type="domain" description="Phosphoribosyl-dephospho-CoA transferase MdcG C-terminal" evidence="1">
    <location>
        <begin position="88"/>
        <end position="197"/>
    </location>
</feature>
<dbReference type="Pfam" id="PF10620">
    <property type="entry name" value="MdcG"/>
    <property type="match status" value="1"/>
</dbReference>
<dbReference type="InterPro" id="IPR048903">
    <property type="entry name" value="MdcG_N"/>
</dbReference>
<feature type="domain" description="Phosphoribosyl-dephospho-CoA transferase MdcG N-terminal" evidence="2">
    <location>
        <begin position="5"/>
        <end position="77"/>
    </location>
</feature>
<dbReference type="eggNOG" id="ENOG502Z8NU">
    <property type="taxonomic scope" value="Bacteria"/>
</dbReference>
<proteinExistence type="predicted"/>
<dbReference type="NCBIfam" id="NF002332">
    <property type="entry name" value="PRK01293.1"/>
    <property type="match status" value="1"/>
</dbReference>
<evidence type="ECO:0008006" key="5">
    <source>
        <dbReference type="Google" id="ProtNLM"/>
    </source>
</evidence>
<organism evidence="3 4">
    <name type="scientific">Ureibacillus sinduriensis BLB-1 = JCM 15800</name>
    <dbReference type="NCBI Taxonomy" id="1384057"/>
    <lineage>
        <taxon>Bacteria</taxon>
        <taxon>Bacillati</taxon>
        <taxon>Bacillota</taxon>
        <taxon>Bacilli</taxon>
        <taxon>Bacillales</taxon>
        <taxon>Caryophanaceae</taxon>
        <taxon>Ureibacillus</taxon>
    </lineage>
</organism>
<dbReference type="RefSeq" id="WP_036199279.1">
    <property type="nucleotide sequence ID" value="NZ_AVCY01000010.1"/>
</dbReference>
<dbReference type="STRING" id="1384057.CD33_06815"/>
<comment type="caution">
    <text evidence="3">The sequence shown here is derived from an EMBL/GenBank/DDBJ whole genome shotgun (WGS) entry which is preliminary data.</text>
</comment>
<gene>
    <name evidence="3" type="ORF">CD33_06815</name>
</gene>